<feature type="domain" description="VOC" evidence="2">
    <location>
        <begin position="4"/>
        <end position="134"/>
    </location>
</feature>
<evidence type="ECO:0000313" key="4">
    <source>
        <dbReference type="Proteomes" id="UP001501009"/>
    </source>
</evidence>
<reference evidence="4" key="1">
    <citation type="journal article" date="2019" name="Int. J. Syst. Evol. Microbiol.">
        <title>The Global Catalogue of Microorganisms (GCM) 10K type strain sequencing project: providing services to taxonomists for standard genome sequencing and annotation.</title>
        <authorList>
            <consortium name="The Broad Institute Genomics Platform"/>
            <consortium name="The Broad Institute Genome Sequencing Center for Infectious Disease"/>
            <person name="Wu L."/>
            <person name="Ma J."/>
        </authorList>
    </citation>
    <scope>NUCLEOTIDE SEQUENCE [LARGE SCALE GENOMIC DNA]</scope>
    <source>
        <strain evidence="4">JCM 17138</strain>
    </source>
</reference>
<dbReference type="EMBL" id="BAABDE010000002">
    <property type="protein sequence ID" value="GAA3772770.1"/>
    <property type="molecule type" value="Genomic_DNA"/>
</dbReference>
<comment type="caution">
    <text evidence="3">The sequence shown here is derived from an EMBL/GenBank/DDBJ whole genome shotgun (WGS) entry which is preliminary data.</text>
</comment>
<dbReference type="InterPro" id="IPR029068">
    <property type="entry name" value="Glyas_Bleomycin-R_OHBP_Dase"/>
</dbReference>
<proteinExistence type="predicted"/>
<dbReference type="CDD" id="cd06587">
    <property type="entry name" value="VOC"/>
    <property type="match status" value="1"/>
</dbReference>
<organism evidence="3 4">
    <name type="scientific">Streptomyces coacervatus</name>
    <dbReference type="NCBI Taxonomy" id="647381"/>
    <lineage>
        <taxon>Bacteria</taxon>
        <taxon>Bacillati</taxon>
        <taxon>Actinomycetota</taxon>
        <taxon>Actinomycetes</taxon>
        <taxon>Kitasatosporales</taxon>
        <taxon>Streptomycetaceae</taxon>
        <taxon>Streptomyces</taxon>
    </lineage>
</organism>
<dbReference type="SUPFAM" id="SSF54593">
    <property type="entry name" value="Glyoxalase/Bleomycin resistance protein/Dihydroxybiphenyl dioxygenase"/>
    <property type="match status" value="1"/>
</dbReference>
<dbReference type="Proteomes" id="UP001501009">
    <property type="component" value="Unassembled WGS sequence"/>
</dbReference>
<dbReference type="PROSITE" id="PS51819">
    <property type="entry name" value="VOC"/>
    <property type="match status" value="1"/>
</dbReference>
<dbReference type="InterPro" id="IPR037523">
    <property type="entry name" value="VOC_core"/>
</dbReference>
<keyword evidence="1" id="KW-0479">Metal-binding</keyword>
<protein>
    <recommendedName>
        <fullName evidence="2">VOC domain-containing protein</fullName>
    </recommendedName>
</protein>
<evidence type="ECO:0000259" key="2">
    <source>
        <dbReference type="PROSITE" id="PS51819"/>
    </source>
</evidence>
<dbReference type="InterPro" id="IPR004360">
    <property type="entry name" value="Glyas_Fos-R_dOase_dom"/>
</dbReference>
<gene>
    <name evidence="3" type="ORF">GCM10022403_004910</name>
</gene>
<dbReference type="RefSeq" id="WP_275770227.1">
    <property type="nucleotide sequence ID" value="NZ_BAABDE010000002.1"/>
</dbReference>
<name>A0ABP7GWK3_9ACTN</name>
<accession>A0ABP7GWK3</accession>
<evidence type="ECO:0000313" key="3">
    <source>
        <dbReference type="EMBL" id="GAA3772770.1"/>
    </source>
</evidence>
<evidence type="ECO:0000256" key="1">
    <source>
        <dbReference type="ARBA" id="ARBA00022723"/>
    </source>
</evidence>
<dbReference type="PANTHER" id="PTHR43048">
    <property type="entry name" value="METHYLMALONYL-COA EPIMERASE"/>
    <property type="match status" value="1"/>
</dbReference>
<keyword evidence="4" id="KW-1185">Reference proteome</keyword>
<dbReference type="Gene3D" id="3.10.180.10">
    <property type="entry name" value="2,3-Dihydroxybiphenyl 1,2-Dioxygenase, domain 1"/>
    <property type="match status" value="1"/>
</dbReference>
<dbReference type="PANTHER" id="PTHR43048:SF5">
    <property type="entry name" value="BLR5325 PROTEIN"/>
    <property type="match status" value="1"/>
</dbReference>
<dbReference type="Pfam" id="PF00903">
    <property type="entry name" value="Glyoxalase"/>
    <property type="match status" value="1"/>
</dbReference>
<sequence>MRTRLDHVGVNVRDLAAQTAWYTKAFGLTSVFEFHLEGPGLSGIVLAHPHGWRIELLARPGSAPGLRAPDPLTAALTEGYGHFAVTTPELAPVYQALVAHGAGEAVPPGPSPEPGIRMAWVTDPEGNLIELIEKNAE</sequence>
<dbReference type="InterPro" id="IPR051785">
    <property type="entry name" value="MMCE/EMCE_epimerase"/>
</dbReference>